<gene>
    <name evidence="9" type="ORF">CLV27_0986</name>
</gene>
<dbReference type="InterPro" id="IPR000522">
    <property type="entry name" value="ABC_transptr_permease_BtuC"/>
</dbReference>
<dbReference type="AlphaFoldDB" id="A0A4R1GCN2"/>
<evidence type="ECO:0000256" key="3">
    <source>
        <dbReference type="ARBA" id="ARBA00022448"/>
    </source>
</evidence>
<dbReference type="SUPFAM" id="SSF81345">
    <property type="entry name" value="ABC transporter involved in vitamin B12 uptake, BtuC"/>
    <property type="match status" value="1"/>
</dbReference>
<dbReference type="GO" id="GO:0005886">
    <property type="term" value="C:plasma membrane"/>
    <property type="evidence" value="ECO:0007669"/>
    <property type="project" value="UniProtKB-SubCell"/>
</dbReference>
<dbReference type="Gene3D" id="1.10.3470.10">
    <property type="entry name" value="ABC transporter involved in vitamin B12 uptake, BtuC"/>
    <property type="match status" value="1"/>
</dbReference>
<evidence type="ECO:0000256" key="7">
    <source>
        <dbReference type="ARBA" id="ARBA00023136"/>
    </source>
</evidence>
<evidence type="ECO:0000313" key="10">
    <source>
        <dbReference type="Proteomes" id="UP000295777"/>
    </source>
</evidence>
<dbReference type="Pfam" id="PF01032">
    <property type="entry name" value="FecCD"/>
    <property type="match status" value="1"/>
</dbReference>
<dbReference type="RefSeq" id="WP_165863686.1">
    <property type="nucleotide sequence ID" value="NZ_SMFV01000003.1"/>
</dbReference>
<evidence type="ECO:0000256" key="1">
    <source>
        <dbReference type="ARBA" id="ARBA00004651"/>
    </source>
</evidence>
<protein>
    <submittedName>
        <fullName evidence="9">Iron complex transport system permease protein</fullName>
    </submittedName>
</protein>
<dbReference type="CDD" id="cd06550">
    <property type="entry name" value="TM_ABC_iron-siderophores_like"/>
    <property type="match status" value="1"/>
</dbReference>
<feature type="transmembrane region" description="Helical" evidence="8">
    <location>
        <begin position="70"/>
        <end position="88"/>
    </location>
</feature>
<evidence type="ECO:0000256" key="5">
    <source>
        <dbReference type="ARBA" id="ARBA00022692"/>
    </source>
</evidence>
<comment type="caution">
    <text evidence="9">The sequence shown here is derived from an EMBL/GenBank/DDBJ whole genome shotgun (WGS) entry which is preliminary data.</text>
</comment>
<evidence type="ECO:0000256" key="8">
    <source>
        <dbReference type="SAM" id="Phobius"/>
    </source>
</evidence>
<feature type="transmembrane region" description="Helical" evidence="8">
    <location>
        <begin position="209"/>
        <end position="239"/>
    </location>
</feature>
<keyword evidence="5 8" id="KW-0812">Transmembrane</keyword>
<keyword evidence="3" id="KW-0813">Transport</keyword>
<dbReference type="Proteomes" id="UP000295777">
    <property type="component" value="Unassembled WGS sequence"/>
</dbReference>
<comment type="similarity">
    <text evidence="2">Belongs to the binding-protein-dependent transport system permease family. FecCD subfamily.</text>
</comment>
<evidence type="ECO:0000256" key="4">
    <source>
        <dbReference type="ARBA" id="ARBA00022475"/>
    </source>
</evidence>
<dbReference type="EMBL" id="SMFV01000003">
    <property type="protein sequence ID" value="TCK04553.1"/>
    <property type="molecule type" value="Genomic_DNA"/>
</dbReference>
<reference evidence="9 10" key="1">
    <citation type="submission" date="2019-03" db="EMBL/GenBank/DDBJ databases">
        <title>Genomic Encyclopedia of Archaeal and Bacterial Type Strains, Phase II (KMG-II): from individual species to whole genera.</title>
        <authorList>
            <person name="Goeker M."/>
        </authorList>
    </citation>
    <scope>NUCLEOTIDE SEQUENCE [LARGE SCALE GENOMIC DNA]</scope>
    <source>
        <strain evidence="9 10">DSM 24425</strain>
    </source>
</reference>
<dbReference type="PANTHER" id="PTHR30472">
    <property type="entry name" value="FERRIC ENTEROBACTIN TRANSPORT SYSTEM PERMEASE PROTEIN"/>
    <property type="match status" value="1"/>
</dbReference>
<organism evidence="9 10">
    <name type="scientific">Phorcysia thermohydrogeniphila</name>
    <dbReference type="NCBI Taxonomy" id="936138"/>
    <lineage>
        <taxon>Bacteria</taxon>
        <taxon>Pseudomonadati</taxon>
        <taxon>Aquificota</taxon>
        <taxon>Aquificia</taxon>
        <taxon>Desulfurobacteriales</taxon>
        <taxon>Desulfurobacteriaceae</taxon>
        <taxon>Phorcysia</taxon>
    </lineage>
</organism>
<feature type="transmembrane region" description="Helical" evidence="8">
    <location>
        <begin position="36"/>
        <end position="58"/>
    </location>
</feature>
<feature type="transmembrane region" description="Helical" evidence="8">
    <location>
        <begin position="94"/>
        <end position="114"/>
    </location>
</feature>
<evidence type="ECO:0000256" key="2">
    <source>
        <dbReference type="ARBA" id="ARBA00007935"/>
    </source>
</evidence>
<comment type="subcellular location">
    <subcellularLocation>
        <location evidence="1">Cell membrane</location>
        <topology evidence="1">Multi-pass membrane protein</topology>
    </subcellularLocation>
</comment>
<feature type="transmembrane region" description="Helical" evidence="8">
    <location>
        <begin position="277"/>
        <end position="298"/>
    </location>
</feature>
<feature type="transmembrane region" description="Helical" evidence="8">
    <location>
        <begin position="251"/>
        <end position="270"/>
    </location>
</feature>
<accession>A0A4R1GCN2</accession>
<keyword evidence="6 8" id="KW-1133">Transmembrane helix</keyword>
<keyword evidence="7 8" id="KW-0472">Membrane</keyword>
<feature type="transmembrane region" description="Helical" evidence="8">
    <location>
        <begin position="162"/>
        <end position="181"/>
    </location>
</feature>
<keyword evidence="4" id="KW-1003">Cell membrane</keyword>
<dbReference type="InterPro" id="IPR037294">
    <property type="entry name" value="ABC_BtuC-like"/>
</dbReference>
<sequence length="305" mass="32417">MRKAGIVGLVGALLLSSALLLFWNLPEGGREILLDIRLPELLLALSFGGLLGVGGCIYQGVLRNPLADPYILGVSAGGAFGATLGTVLNGNLEIFALMGGMATILLLLLVSLAFHDSLRVLLFGVGVNAFLSACVFFAYAVIPTLSLQEAIYFTLGFIPPVSIKEAFLLLLLSLALLLLLLPFSREVDALSLGEELSYFSGVQFRKEGVFLLALTSAVVSVFVAKTGIVGFVGIVVPHAVRFLGFRVHRELLPVSFLAGGALLIFSQAIARNVIYPTVLPVGVVASLIGVPAFLYILWRFSLVRS</sequence>
<dbReference type="GO" id="GO:0022857">
    <property type="term" value="F:transmembrane transporter activity"/>
    <property type="evidence" value="ECO:0007669"/>
    <property type="project" value="InterPro"/>
</dbReference>
<evidence type="ECO:0000313" key="9">
    <source>
        <dbReference type="EMBL" id="TCK04553.1"/>
    </source>
</evidence>
<proteinExistence type="inferred from homology"/>
<feature type="transmembrane region" description="Helical" evidence="8">
    <location>
        <begin position="121"/>
        <end position="142"/>
    </location>
</feature>
<dbReference type="PANTHER" id="PTHR30472:SF25">
    <property type="entry name" value="ABC TRANSPORTER PERMEASE PROTEIN MJ0876-RELATED"/>
    <property type="match status" value="1"/>
</dbReference>
<keyword evidence="10" id="KW-1185">Reference proteome</keyword>
<evidence type="ECO:0000256" key="6">
    <source>
        <dbReference type="ARBA" id="ARBA00022989"/>
    </source>
</evidence>
<name>A0A4R1GCN2_9BACT</name>